<evidence type="ECO:0008006" key="3">
    <source>
        <dbReference type="Google" id="ProtNLM"/>
    </source>
</evidence>
<dbReference type="OrthoDB" id="301415at2759"/>
<dbReference type="HOGENOM" id="CLU_073913_2_0_1"/>
<protein>
    <recommendedName>
        <fullName evidence="3">Alpha-type protein kinase domain-containing protein</fullName>
    </recommendedName>
</protein>
<dbReference type="AlphaFoldDB" id="A0A0D0DDR5"/>
<evidence type="ECO:0000313" key="1">
    <source>
        <dbReference type="EMBL" id="KIK82491.1"/>
    </source>
</evidence>
<keyword evidence="2" id="KW-1185">Reference proteome</keyword>
<evidence type="ECO:0000313" key="2">
    <source>
        <dbReference type="Proteomes" id="UP000054538"/>
    </source>
</evidence>
<reference evidence="2" key="2">
    <citation type="submission" date="2015-01" db="EMBL/GenBank/DDBJ databases">
        <title>Evolutionary Origins and Diversification of the Mycorrhizal Mutualists.</title>
        <authorList>
            <consortium name="DOE Joint Genome Institute"/>
            <consortium name="Mycorrhizal Genomics Consortium"/>
            <person name="Kohler A."/>
            <person name="Kuo A."/>
            <person name="Nagy L.G."/>
            <person name="Floudas D."/>
            <person name="Copeland A."/>
            <person name="Barry K.W."/>
            <person name="Cichocki N."/>
            <person name="Veneault-Fourrey C."/>
            <person name="LaButti K."/>
            <person name="Lindquist E.A."/>
            <person name="Lipzen A."/>
            <person name="Lundell T."/>
            <person name="Morin E."/>
            <person name="Murat C."/>
            <person name="Riley R."/>
            <person name="Ohm R."/>
            <person name="Sun H."/>
            <person name="Tunlid A."/>
            <person name="Henrissat B."/>
            <person name="Grigoriev I.V."/>
            <person name="Hibbett D.S."/>
            <person name="Martin F."/>
        </authorList>
    </citation>
    <scope>NUCLEOTIDE SEQUENCE [LARGE SCALE GENOMIC DNA]</scope>
    <source>
        <strain evidence="2">Ve08.2h10</strain>
    </source>
</reference>
<dbReference type="EMBL" id="KN825622">
    <property type="protein sequence ID" value="KIK82491.1"/>
    <property type="molecule type" value="Genomic_DNA"/>
</dbReference>
<dbReference type="STRING" id="930991.A0A0D0DDR5"/>
<feature type="non-terminal residue" evidence="1">
    <location>
        <position position="1"/>
    </location>
</feature>
<gene>
    <name evidence="1" type="ORF">PAXRUDRAFT_153723</name>
</gene>
<accession>A0A0D0DDR5</accession>
<dbReference type="InParanoid" id="A0A0D0DDR5"/>
<organism evidence="1 2">
    <name type="scientific">Paxillus rubicundulus Ve08.2h10</name>
    <dbReference type="NCBI Taxonomy" id="930991"/>
    <lineage>
        <taxon>Eukaryota</taxon>
        <taxon>Fungi</taxon>
        <taxon>Dikarya</taxon>
        <taxon>Basidiomycota</taxon>
        <taxon>Agaricomycotina</taxon>
        <taxon>Agaricomycetes</taxon>
        <taxon>Agaricomycetidae</taxon>
        <taxon>Boletales</taxon>
        <taxon>Paxilineae</taxon>
        <taxon>Paxillaceae</taxon>
        <taxon>Paxillus</taxon>
    </lineage>
</organism>
<sequence length="251" mass="28266">QRFVPVDFYLIPTCDLAWLVAGKAAFYIENTEVHSGTIQLSSSRKNLLSAGALKTVQLGRLNLSPIRAHGLGSQPNEEIALKWPYTPSTKPGFMQLSFHKESIKVFHEANVLYWAKALFNMTYNYIHHCITEAPEPPPFDIPQIHFVNTALMLAYAEKAEVLDQPGTPKLVPGSVTIGYLAEELIRLDDNSEFTKFIHNSDPSPFILPGEYGYQTTKFLVFTQHVQYINTGGQVYILDYQDMSCPIHFVPS</sequence>
<name>A0A0D0DDR5_9AGAM</name>
<dbReference type="Proteomes" id="UP000054538">
    <property type="component" value="Unassembled WGS sequence"/>
</dbReference>
<reference evidence="1 2" key="1">
    <citation type="submission" date="2014-04" db="EMBL/GenBank/DDBJ databases">
        <authorList>
            <consortium name="DOE Joint Genome Institute"/>
            <person name="Kuo A."/>
            <person name="Kohler A."/>
            <person name="Jargeat P."/>
            <person name="Nagy L.G."/>
            <person name="Floudas D."/>
            <person name="Copeland A."/>
            <person name="Barry K.W."/>
            <person name="Cichocki N."/>
            <person name="Veneault-Fourrey C."/>
            <person name="LaButti K."/>
            <person name="Lindquist E.A."/>
            <person name="Lipzen A."/>
            <person name="Lundell T."/>
            <person name="Morin E."/>
            <person name="Murat C."/>
            <person name="Sun H."/>
            <person name="Tunlid A."/>
            <person name="Henrissat B."/>
            <person name="Grigoriev I.V."/>
            <person name="Hibbett D.S."/>
            <person name="Martin F."/>
            <person name="Nordberg H.P."/>
            <person name="Cantor M.N."/>
            <person name="Hua S.X."/>
        </authorList>
    </citation>
    <scope>NUCLEOTIDE SEQUENCE [LARGE SCALE GENOMIC DNA]</scope>
    <source>
        <strain evidence="1 2">Ve08.2h10</strain>
    </source>
</reference>
<proteinExistence type="predicted"/>